<dbReference type="Pfam" id="PF19038">
    <property type="entry name" value="Fuz_longin_3"/>
    <property type="match status" value="1"/>
</dbReference>
<protein>
    <recommendedName>
        <fullName evidence="6">Hermansky-Pudlak syndrome 1 protein homolog</fullName>
    </recommendedName>
</protein>
<name>A0A9N9N240_9CUCU</name>
<organism evidence="4 5">
    <name type="scientific">Ceutorhynchus assimilis</name>
    <name type="common">cabbage seed weevil</name>
    <dbReference type="NCBI Taxonomy" id="467358"/>
    <lineage>
        <taxon>Eukaryota</taxon>
        <taxon>Metazoa</taxon>
        <taxon>Ecdysozoa</taxon>
        <taxon>Arthropoda</taxon>
        <taxon>Hexapoda</taxon>
        <taxon>Insecta</taxon>
        <taxon>Pterygota</taxon>
        <taxon>Neoptera</taxon>
        <taxon>Endopterygota</taxon>
        <taxon>Coleoptera</taxon>
        <taxon>Polyphaga</taxon>
        <taxon>Cucujiformia</taxon>
        <taxon>Curculionidae</taxon>
        <taxon>Ceutorhynchinae</taxon>
        <taxon>Ceutorhynchus</taxon>
    </lineage>
</organism>
<dbReference type="Proteomes" id="UP001152799">
    <property type="component" value="Chromosome 8"/>
</dbReference>
<dbReference type="InterPro" id="IPR043972">
    <property type="entry name" value="FUZ/MON1/HPS1_longin_1"/>
</dbReference>
<dbReference type="GO" id="GO:0031085">
    <property type="term" value="C:BLOC-3 complex"/>
    <property type="evidence" value="ECO:0007669"/>
    <property type="project" value="TreeGrafter"/>
</dbReference>
<feature type="domain" description="FUZ/MON1/HPS1 first Longin" evidence="1">
    <location>
        <begin position="3"/>
        <end position="129"/>
    </location>
</feature>
<dbReference type="InterPro" id="IPR026053">
    <property type="entry name" value="HPS1"/>
</dbReference>
<dbReference type="Pfam" id="PF19037">
    <property type="entry name" value="Fuz_longin_2"/>
    <property type="match status" value="1"/>
</dbReference>
<dbReference type="AlphaFoldDB" id="A0A9N9N240"/>
<dbReference type="InterPro" id="IPR043970">
    <property type="entry name" value="FUZ/MON1/HPS1_longin_3"/>
</dbReference>
<feature type="domain" description="FUZ/MON1/HPS1 second Longin" evidence="2">
    <location>
        <begin position="185"/>
        <end position="280"/>
    </location>
</feature>
<keyword evidence="5" id="KW-1185">Reference proteome</keyword>
<dbReference type="PANTHER" id="PTHR12761">
    <property type="entry name" value="HERMANSKY-PUDLAK SYNDROME PROTEIN 1"/>
    <property type="match status" value="1"/>
</dbReference>
<sequence length="591" mass="68650">MDCLVIFDHLNDLMFTKYNSCFEKHIKNLALSQELISKDQMEYPIDDNIFIQIFSPIVQSHQIMHYQFSNSYTTVEFSKDLNLYFQEYMGYLFMTINNGVIKHLIDMYVTFARYICGPDIYQFQANKSKATMYGLLIDKWLALRNTNQAIFVEAVEQLVVNRDISSTCIQSLRDSISKLSLHFECSKVHGLLFVDNKLLSLYSSSNAKQLSAADILFVTILINCLSEKTGTIESFQVLLSGPEQEPKCLPHAVHLIELFENVFLVYLVETVDPLVAAPLYETFLHLHKLRYLQTQRELQSIQIGHDNLSVAVKKLNDGLRKCKIKSCDALHKQLMKKWEVLNMKYKDYLKTNLNESILRAEALAINFLDDLKKLYNCIAMDDSLLTCSTNHISNLFPKVAIDLEVFKDFFKVKGIKNFSLGSRDSLTINKYLERFPGLVHFLYIDRNTHRVTTPSLDMQAEKADFIRERIWEMIDFCHSHLQEGHHFIRWQDKIFTYGYFFWFEDSTGKIPKPLANWNMGNTIPGILKEDYYLKLKTAHFPKTTPGKIRTYELFLMHLGLVTPDCMVEQARKLAATIWELKGFPSHAIDLL</sequence>
<evidence type="ECO:0000313" key="4">
    <source>
        <dbReference type="EMBL" id="CAG9772615.1"/>
    </source>
</evidence>
<dbReference type="OrthoDB" id="10255234at2759"/>
<proteinExistence type="predicted"/>
<feature type="domain" description="FUZ/MON1/HPS1 third Longin" evidence="3">
    <location>
        <begin position="437"/>
        <end position="580"/>
    </location>
</feature>
<accession>A0A9N9N240</accession>
<dbReference type="GO" id="GO:0005085">
    <property type="term" value="F:guanyl-nucleotide exchange factor activity"/>
    <property type="evidence" value="ECO:0007669"/>
    <property type="project" value="TreeGrafter"/>
</dbReference>
<dbReference type="PANTHER" id="PTHR12761:SF1">
    <property type="entry name" value="BLOC-3 COMPLEX MEMBER HPS1"/>
    <property type="match status" value="1"/>
</dbReference>
<dbReference type="GO" id="GO:0016192">
    <property type="term" value="P:vesicle-mediated transport"/>
    <property type="evidence" value="ECO:0007669"/>
    <property type="project" value="InterPro"/>
</dbReference>
<evidence type="ECO:0000259" key="2">
    <source>
        <dbReference type="Pfam" id="PF19037"/>
    </source>
</evidence>
<dbReference type="Pfam" id="PF19036">
    <property type="entry name" value="Fuz_longin_1"/>
    <property type="match status" value="1"/>
</dbReference>
<evidence type="ECO:0000259" key="3">
    <source>
        <dbReference type="Pfam" id="PF19038"/>
    </source>
</evidence>
<dbReference type="EMBL" id="OU892284">
    <property type="protein sequence ID" value="CAG9772615.1"/>
    <property type="molecule type" value="Genomic_DNA"/>
</dbReference>
<dbReference type="InterPro" id="IPR043971">
    <property type="entry name" value="FUZ/MON1/HPS1_longin_2"/>
</dbReference>
<reference evidence="4" key="1">
    <citation type="submission" date="2022-01" db="EMBL/GenBank/DDBJ databases">
        <authorList>
            <person name="King R."/>
        </authorList>
    </citation>
    <scope>NUCLEOTIDE SEQUENCE</scope>
</reference>
<evidence type="ECO:0000313" key="5">
    <source>
        <dbReference type="Proteomes" id="UP001152799"/>
    </source>
</evidence>
<evidence type="ECO:0000259" key="1">
    <source>
        <dbReference type="Pfam" id="PF19036"/>
    </source>
</evidence>
<gene>
    <name evidence="4" type="ORF">CEUTPL_LOCUS13021</name>
</gene>
<evidence type="ECO:0008006" key="6">
    <source>
        <dbReference type="Google" id="ProtNLM"/>
    </source>
</evidence>